<evidence type="ECO:0000313" key="1">
    <source>
        <dbReference type="EMBL" id="KAK3213923.1"/>
    </source>
</evidence>
<dbReference type="EMBL" id="WVTA01000004">
    <property type="protein sequence ID" value="KAK3213923.1"/>
    <property type="molecule type" value="Genomic_DNA"/>
</dbReference>
<keyword evidence="2" id="KW-1185">Reference proteome</keyword>
<comment type="caution">
    <text evidence="1">The sequence shown here is derived from an EMBL/GenBank/DDBJ whole genome shotgun (WGS) entry which is preliminary data.</text>
</comment>
<reference evidence="1 2" key="1">
    <citation type="submission" date="2021-02" db="EMBL/GenBank/DDBJ databases">
        <title>Genome assembly of Pseudopithomyces chartarum.</title>
        <authorList>
            <person name="Jauregui R."/>
            <person name="Singh J."/>
            <person name="Voisey C."/>
        </authorList>
    </citation>
    <scope>NUCLEOTIDE SEQUENCE [LARGE SCALE GENOMIC DNA]</scope>
    <source>
        <strain evidence="1 2">AGR01</strain>
    </source>
</reference>
<accession>A0AAN6RIR6</accession>
<proteinExistence type="predicted"/>
<evidence type="ECO:0000313" key="2">
    <source>
        <dbReference type="Proteomes" id="UP001280581"/>
    </source>
</evidence>
<evidence type="ECO:0008006" key="3">
    <source>
        <dbReference type="Google" id="ProtNLM"/>
    </source>
</evidence>
<organism evidence="1 2">
    <name type="scientific">Pseudopithomyces chartarum</name>
    <dbReference type="NCBI Taxonomy" id="1892770"/>
    <lineage>
        <taxon>Eukaryota</taxon>
        <taxon>Fungi</taxon>
        <taxon>Dikarya</taxon>
        <taxon>Ascomycota</taxon>
        <taxon>Pezizomycotina</taxon>
        <taxon>Dothideomycetes</taxon>
        <taxon>Pleosporomycetidae</taxon>
        <taxon>Pleosporales</taxon>
        <taxon>Massarineae</taxon>
        <taxon>Didymosphaeriaceae</taxon>
        <taxon>Pseudopithomyces</taxon>
    </lineage>
</organism>
<dbReference type="AlphaFoldDB" id="A0AAN6RIR6"/>
<gene>
    <name evidence="1" type="ORF">GRF29_28g1495406</name>
</gene>
<sequence>MPPALDRLLASPSALRLLRNIVARPPTPNQPCIVCICPRRHYASNPPSKKKWRHWKKVQDDPNVLLARNRQPIADATHLAEILLEETRRQKFVGIQEVWNMRKRHGLDLPTEETPDAEFLWGTFIKDHYAVEEVLEYATDLRKRTGHVYPRLYELCLTHWLTHPKRFRRALLYHQIMRRDLQLEKLPLRHLVQINKGRLTENMYDVLLDIYKDSKESDLYNEVIPELILFPGRALSWHVACIAKGDLPSPEVALSPAVKELWETNAAPVKSLRRAEPQIDEELHRRLRGRDSAPVRFEDSFCARMFATKALPPESVIRGLALVGVNEIGPLAIRTMASRTETISELPERFAELRAAGIALQGCVFSLALETFANEGHFFLVRSMLDSDLHPDVYDDAKLQEELLNYYIKNEDWEQTHRTLAIDSLFYTNRSSRAWNLLLDIHIKRCAPEQISHTLRTMAQHQIPVDLAHPISLKRNILRPRRQTRRPIQSKGDLDDLRFVARMFVFMLENNMVEIPPKTWHEIMRRFGMTHRMRELRRLVHWLFCYYGPRDSSLPSYMRTSFLDSGTEKLPLSHPNRRISRRPVCTLPLKHPDHPLRQLFPDSLQQALIVWGFRAHLLPNAPTEQSLFSSPGSKFHHRSSLQSQGHLPRPSWDIGLETLVGLRNLSLYVNPATVAKALQMVFVNLFGRGHSKVPQNRIMEQVNTTSYADYVTRVNELWGEKLFPEPRMYGESRLYGHMWHPRLERDVDRRGFVRLSEIVGGWMGRG</sequence>
<name>A0AAN6RIR6_9PLEO</name>
<dbReference type="Proteomes" id="UP001280581">
    <property type="component" value="Unassembled WGS sequence"/>
</dbReference>
<protein>
    <recommendedName>
        <fullName evidence="3">Pentatricopeptide repeat domain-containing protein</fullName>
    </recommendedName>
</protein>